<dbReference type="EMBL" id="SRLA01000007">
    <property type="protein sequence ID" value="TGE03729.1"/>
    <property type="molecule type" value="Genomic_DNA"/>
</dbReference>
<protein>
    <submittedName>
        <fullName evidence="1">Uncharacterized protein</fullName>
    </submittedName>
</protein>
<name>A0A4Z0NZ87_9BACT</name>
<reference evidence="1 2" key="1">
    <citation type="submission" date="2019-04" db="EMBL/GenBank/DDBJ databases">
        <authorList>
            <person name="Feng G."/>
            <person name="Zhang J."/>
            <person name="Zhu H."/>
        </authorList>
    </citation>
    <scope>NUCLEOTIDE SEQUENCE [LARGE SCALE GENOMIC DNA]</scope>
    <source>
        <strain evidence="1 2">92R-1</strain>
    </source>
</reference>
<evidence type="ECO:0000313" key="1">
    <source>
        <dbReference type="EMBL" id="TGE03729.1"/>
    </source>
</evidence>
<dbReference type="Proteomes" id="UP000298337">
    <property type="component" value="Unassembled WGS sequence"/>
</dbReference>
<dbReference type="RefSeq" id="WP_135436830.1">
    <property type="nucleotide sequence ID" value="NZ_SRLA01000007.1"/>
</dbReference>
<accession>A0A4Z0NZ87</accession>
<proteinExistence type="predicted"/>
<evidence type="ECO:0000313" key="2">
    <source>
        <dbReference type="Proteomes" id="UP000298337"/>
    </source>
</evidence>
<gene>
    <name evidence="1" type="ORF">EU556_24260</name>
</gene>
<sequence length="158" mass="18800">MATTTPANQTAVYRTLVNKETYRAEEKEQLAELYVYTKYALINEPIRAKQQLDITPDLEYLIQHNLVKYIFNRSYVDNMRTKLLITGTVQNYYFRGSDFIRFMKDEVAASDGHDNLKVFFEKYDAWPYMLVVDQKLYHQLHPVLVEKFKKKVVEVEEL</sequence>
<comment type="caution">
    <text evidence="1">The sequence shown here is derived from an EMBL/GenBank/DDBJ whole genome shotgun (WGS) entry which is preliminary data.</text>
</comment>
<dbReference type="AlphaFoldDB" id="A0A4Z0NZ87"/>
<organism evidence="1 2">
    <name type="scientific">Hymenobacter fodinae</name>
    <dbReference type="NCBI Taxonomy" id="2510796"/>
    <lineage>
        <taxon>Bacteria</taxon>
        <taxon>Pseudomonadati</taxon>
        <taxon>Bacteroidota</taxon>
        <taxon>Cytophagia</taxon>
        <taxon>Cytophagales</taxon>
        <taxon>Hymenobacteraceae</taxon>
        <taxon>Hymenobacter</taxon>
    </lineage>
</organism>
<keyword evidence="2" id="KW-1185">Reference proteome</keyword>